<sequence length="145" mass="15353">MGPEAVAAALRLVLGGDVSSVAVVVDAPHSLLEQAVRQCDRTLTLGREAIVQVLEGMLDGSVGPDQAHRWASFVLRPHGQTGGTYADLDVDFDEAWEDEIVEAVVRLDEIGDLIDGVVSDKEVRLLLQSLGAGAASPRVGPRETT</sequence>
<organism evidence="1 2">
    <name type="scientific">Janibacter melonis</name>
    <dbReference type="NCBI Taxonomy" id="262209"/>
    <lineage>
        <taxon>Bacteria</taxon>
        <taxon>Bacillati</taxon>
        <taxon>Actinomycetota</taxon>
        <taxon>Actinomycetes</taxon>
        <taxon>Micrococcales</taxon>
        <taxon>Intrasporangiaceae</taxon>
        <taxon>Janibacter</taxon>
    </lineage>
</organism>
<dbReference type="GeneID" id="59162063"/>
<evidence type="ECO:0000313" key="1">
    <source>
        <dbReference type="EMBL" id="QFQ31002.2"/>
    </source>
</evidence>
<protein>
    <submittedName>
        <fullName evidence="1">Uncharacterized protein</fullName>
    </submittedName>
</protein>
<accession>A0A5P8FQH4</accession>
<proteinExistence type="predicted"/>
<reference evidence="1 2" key="1">
    <citation type="submission" date="2019-09" db="EMBL/GenBank/DDBJ databases">
        <title>Complete Genome Sequence of Janibacter melonis M714 with both human health impact and industrial applications.</title>
        <authorList>
            <person name="Jin M."/>
            <person name="Zhao Q.R."/>
        </authorList>
    </citation>
    <scope>NUCLEOTIDE SEQUENCE [LARGE SCALE GENOMIC DNA]</scope>
    <source>
        <strain evidence="1 2">M714</strain>
    </source>
</reference>
<dbReference type="Proteomes" id="UP000271708">
    <property type="component" value="Chromosome"/>
</dbReference>
<dbReference type="EMBL" id="CP044548">
    <property type="protein sequence ID" value="QFQ31002.2"/>
    <property type="molecule type" value="Genomic_DNA"/>
</dbReference>
<evidence type="ECO:0000313" key="2">
    <source>
        <dbReference type="Proteomes" id="UP000271708"/>
    </source>
</evidence>
<dbReference type="RefSeq" id="WP_123093779.1">
    <property type="nucleotide sequence ID" value="NZ_CP044548.2"/>
</dbReference>
<name>A0A5P8FQH4_9MICO</name>
<dbReference type="AlphaFoldDB" id="A0A5P8FQH4"/>
<dbReference type="KEGG" id="jme:EEW87_012835"/>
<gene>
    <name evidence="1" type="ORF">EEW87_012835</name>
</gene>